<dbReference type="SUPFAM" id="SSF56436">
    <property type="entry name" value="C-type lectin-like"/>
    <property type="match status" value="1"/>
</dbReference>
<dbReference type="OMA" id="ATCCPEN"/>
<evidence type="ECO:0000256" key="2">
    <source>
        <dbReference type="ARBA" id="ARBA00022525"/>
    </source>
</evidence>
<sequence>MDGSLCPHGWLAPPPAARCASCFRSPEAACPAGWIVYEGKCYFFSEEERNWTSAQRFCISQGSSLATIQSELEKVRPTNV</sequence>
<evidence type="ECO:0000313" key="3">
    <source>
        <dbReference type="Ensembl" id="ENSPMRP00000014197.1"/>
    </source>
</evidence>
<dbReference type="Ensembl" id="ENSPMRT00000015165.1">
    <property type="protein sequence ID" value="ENSPMRP00000014197.1"/>
    <property type="gene ID" value="ENSPMRG00000009467.1"/>
</dbReference>
<accession>A0A670ISN9</accession>
<dbReference type="Proteomes" id="UP000472272">
    <property type="component" value="Chromosome 2"/>
</dbReference>
<dbReference type="InterPro" id="IPR016187">
    <property type="entry name" value="CTDL_fold"/>
</dbReference>
<evidence type="ECO:0000313" key="4">
    <source>
        <dbReference type="Proteomes" id="UP000472272"/>
    </source>
</evidence>
<name>A0A670ISN9_PODMU</name>
<keyword evidence="4" id="KW-1185">Reference proteome</keyword>
<reference evidence="3" key="2">
    <citation type="submission" date="2025-08" db="UniProtKB">
        <authorList>
            <consortium name="Ensembl"/>
        </authorList>
    </citation>
    <scope>IDENTIFICATION</scope>
</reference>
<dbReference type="PANTHER" id="PTHR45710">
    <property type="entry name" value="C-TYPE LECTIN DOMAIN-CONTAINING PROTEIN 180"/>
    <property type="match status" value="1"/>
</dbReference>
<proteinExistence type="predicted"/>
<keyword evidence="2" id="KW-0964">Secreted</keyword>
<reference evidence="3" key="3">
    <citation type="submission" date="2025-09" db="UniProtKB">
        <authorList>
            <consortium name="Ensembl"/>
        </authorList>
    </citation>
    <scope>IDENTIFICATION</scope>
</reference>
<dbReference type="InterPro" id="IPR050828">
    <property type="entry name" value="C-type_lectin/matrix_domain"/>
</dbReference>
<dbReference type="GO" id="GO:0005576">
    <property type="term" value="C:extracellular region"/>
    <property type="evidence" value="ECO:0007669"/>
    <property type="project" value="UniProtKB-SubCell"/>
</dbReference>
<organism evidence="3 4">
    <name type="scientific">Podarcis muralis</name>
    <name type="common">Wall lizard</name>
    <name type="synonym">Lacerta muralis</name>
    <dbReference type="NCBI Taxonomy" id="64176"/>
    <lineage>
        <taxon>Eukaryota</taxon>
        <taxon>Metazoa</taxon>
        <taxon>Chordata</taxon>
        <taxon>Craniata</taxon>
        <taxon>Vertebrata</taxon>
        <taxon>Euteleostomi</taxon>
        <taxon>Lepidosauria</taxon>
        <taxon>Squamata</taxon>
        <taxon>Bifurcata</taxon>
        <taxon>Unidentata</taxon>
        <taxon>Episquamata</taxon>
        <taxon>Laterata</taxon>
        <taxon>Lacertibaenia</taxon>
        <taxon>Lacertidae</taxon>
        <taxon>Podarcis</taxon>
    </lineage>
</organism>
<dbReference type="Gene3D" id="3.10.100.10">
    <property type="entry name" value="Mannose-Binding Protein A, subunit A"/>
    <property type="match status" value="1"/>
</dbReference>
<reference evidence="3 4" key="1">
    <citation type="journal article" date="2019" name="Proc. Natl. Acad. Sci. U.S.A.">
        <title>Regulatory changes in pterin and carotenoid genes underlie balanced color polymorphisms in the wall lizard.</title>
        <authorList>
            <person name="Andrade P."/>
            <person name="Pinho C."/>
            <person name="Perez I de Lanuza G."/>
            <person name="Afonso S."/>
            <person name="Brejcha J."/>
            <person name="Rubin C.J."/>
            <person name="Wallerman O."/>
            <person name="Pereira P."/>
            <person name="Sabatino S.J."/>
            <person name="Bellati A."/>
            <person name="Pellitteri-Rosa D."/>
            <person name="Bosakova Z."/>
            <person name="Bunikis I."/>
            <person name="Carretero M.A."/>
            <person name="Feiner N."/>
            <person name="Marsik P."/>
            <person name="Pauperio F."/>
            <person name="Salvi D."/>
            <person name="Soler L."/>
            <person name="While G.M."/>
            <person name="Uller T."/>
            <person name="Font E."/>
            <person name="Andersson L."/>
            <person name="Carneiro M."/>
        </authorList>
    </citation>
    <scope>NUCLEOTIDE SEQUENCE</scope>
</reference>
<dbReference type="AlphaFoldDB" id="A0A670ISN9"/>
<dbReference type="InterPro" id="IPR016186">
    <property type="entry name" value="C-type_lectin-like/link_sf"/>
</dbReference>
<dbReference type="PANTHER" id="PTHR45710:SF8">
    <property type="entry name" value="RERATING FAMILY MEMBER 4"/>
    <property type="match status" value="1"/>
</dbReference>
<comment type="subcellular location">
    <subcellularLocation>
        <location evidence="1">Secreted</location>
    </subcellularLocation>
</comment>
<evidence type="ECO:0008006" key="5">
    <source>
        <dbReference type="Google" id="ProtNLM"/>
    </source>
</evidence>
<evidence type="ECO:0000256" key="1">
    <source>
        <dbReference type="ARBA" id="ARBA00004613"/>
    </source>
</evidence>
<dbReference type="GeneTree" id="ENSGT01030000235304"/>
<protein>
    <recommendedName>
        <fullName evidence="5">C-type lectin domain-containing protein</fullName>
    </recommendedName>
</protein>